<evidence type="ECO:0000256" key="5">
    <source>
        <dbReference type="ARBA" id="ARBA00022553"/>
    </source>
</evidence>
<dbReference type="CDD" id="cd18774">
    <property type="entry name" value="PDC2_HK_sensor"/>
    <property type="match status" value="1"/>
</dbReference>
<dbReference type="OrthoDB" id="9809766at2"/>
<dbReference type="InterPro" id="IPR036097">
    <property type="entry name" value="HisK_dim/P_sf"/>
</dbReference>
<dbReference type="EMBL" id="MSLT01000012">
    <property type="protein sequence ID" value="OUD14389.1"/>
    <property type="molecule type" value="Genomic_DNA"/>
</dbReference>
<dbReference type="GO" id="GO:0005524">
    <property type="term" value="F:ATP binding"/>
    <property type="evidence" value="ECO:0007669"/>
    <property type="project" value="UniProtKB-KW"/>
</dbReference>
<evidence type="ECO:0000259" key="18">
    <source>
        <dbReference type="PROSITE" id="PS50885"/>
    </source>
</evidence>
<evidence type="ECO:0000256" key="4">
    <source>
        <dbReference type="ARBA" id="ARBA00022475"/>
    </source>
</evidence>
<dbReference type="InterPro" id="IPR004358">
    <property type="entry name" value="Sig_transdc_His_kin-like_C"/>
</dbReference>
<protein>
    <recommendedName>
        <fullName evidence="14">Sensory/regulatory protein RpfC</fullName>
        <ecNumber evidence="3">2.7.13.3</ecNumber>
    </recommendedName>
</protein>
<dbReference type="GO" id="GO:0000155">
    <property type="term" value="F:phosphorelay sensor kinase activity"/>
    <property type="evidence" value="ECO:0007669"/>
    <property type="project" value="InterPro"/>
</dbReference>
<evidence type="ECO:0000256" key="14">
    <source>
        <dbReference type="ARBA" id="ARBA00068150"/>
    </source>
</evidence>
<dbReference type="InterPro" id="IPR005467">
    <property type="entry name" value="His_kinase_dom"/>
</dbReference>
<gene>
    <name evidence="19" type="ORF">TPSD3_08735</name>
</gene>
<keyword evidence="16" id="KW-0472">Membrane</keyword>
<evidence type="ECO:0000256" key="2">
    <source>
        <dbReference type="ARBA" id="ARBA00004651"/>
    </source>
</evidence>
<keyword evidence="20" id="KW-1185">Reference proteome</keyword>
<dbReference type="Gene3D" id="1.10.287.130">
    <property type="match status" value="1"/>
</dbReference>
<comment type="catalytic activity">
    <reaction evidence="1">
        <text>ATP + protein L-histidine = ADP + protein N-phospho-L-histidine.</text>
        <dbReference type="EC" id="2.7.13.3"/>
    </reaction>
</comment>
<organism evidence="19 20">
    <name type="scientific">Thioflexithrix psekupsensis</name>
    <dbReference type="NCBI Taxonomy" id="1570016"/>
    <lineage>
        <taxon>Bacteria</taxon>
        <taxon>Pseudomonadati</taxon>
        <taxon>Pseudomonadota</taxon>
        <taxon>Gammaproteobacteria</taxon>
        <taxon>Thiotrichales</taxon>
        <taxon>Thioflexithrix</taxon>
    </lineage>
</organism>
<dbReference type="SMART" id="SM00388">
    <property type="entry name" value="HisKA"/>
    <property type="match status" value="1"/>
</dbReference>
<evidence type="ECO:0000256" key="13">
    <source>
        <dbReference type="ARBA" id="ARBA00064003"/>
    </source>
</evidence>
<reference evidence="19 20" key="1">
    <citation type="submission" date="2016-12" db="EMBL/GenBank/DDBJ databases">
        <title>Thioflexothrix psekupsii D3 genome sequencing and assembly.</title>
        <authorList>
            <person name="Fomenkov A."/>
            <person name="Vincze T."/>
            <person name="Grabovich M."/>
            <person name="Anton B.P."/>
            <person name="Dubinina G."/>
            <person name="Orlova M."/>
            <person name="Belousova E."/>
            <person name="Roberts R.J."/>
        </authorList>
    </citation>
    <scope>NUCLEOTIDE SEQUENCE [LARGE SCALE GENOMIC DNA]</scope>
    <source>
        <strain evidence="19">D3</strain>
    </source>
</reference>
<feature type="transmembrane region" description="Helical" evidence="16">
    <location>
        <begin position="295"/>
        <end position="315"/>
    </location>
</feature>
<dbReference type="AlphaFoldDB" id="A0A251X8K1"/>
<evidence type="ECO:0000313" key="19">
    <source>
        <dbReference type="EMBL" id="OUD14389.1"/>
    </source>
</evidence>
<dbReference type="InterPro" id="IPR029151">
    <property type="entry name" value="Sensor-like_sf"/>
</dbReference>
<evidence type="ECO:0000256" key="12">
    <source>
        <dbReference type="ARBA" id="ARBA00023012"/>
    </source>
</evidence>
<keyword evidence="5" id="KW-0597">Phosphoprotein</keyword>
<comment type="caution">
    <text evidence="19">The sequence shown here is derived from an EMBL/GenBank/DDBJ whole genome shotgun (WGS) entry which is preliminary data.</text>
</comment>
<evidence type="ECO:0000256" key="6">
    <source>
        <dbReference type="ARBA" id="ARBA00022679"/>
    </source>
</evidence>
<dbReference type="FunFam" id="3.30.565.10:FF:000010">
    <property type="entry name" value="Sensor histidine kinase RcsC"/>
    <property type="match status" value="1"/>
</dbReference>
<dbReference type="Proteomes" id="UP000194798">
    <property type="component" value="Unassembled WGS sequence"/>
</dbReference>
<dbReference type="CDD" id="cd16922">
    <property type="entry name" value="HATPase_EvgS-ArcB-TorS-like"/>
    <property type="match status" value="1"/>
</dbReference>
<evidence type="ECO:0000256" key="7">
    <source>
        <dbReference type="ARBA" id="ARBA00022692"/>
    </source>
</evidence>
<keyword evidence="6" id="KW-0808">Transferase</keyword>
<dbReference type="SUPFAM" id="SSF47384">
    <property type="entry name" value="Homodimeric domain of signal transducing histidine kinase"/>
    <property type="match status" value="1"/>
</dbReference>
<keyword evidence="11 16" id="KW-1133">Transmembrane helix</keyword>
<dbReference type="InterPro" id="IPR003661">
    <property type="entry name" value="HisK_dim/P_dom"/>
</dbReference>
<evidence type="ECO:0000256" key="9">
    <source>
        <dbReference type="ARBA" id="ARBA00022777"/>
    </source>
</evidence>
<dbReference type="InterPro" id="IPR003660">
    <property type="entry name" value="HAMP_dom"/>
</dbReference>
<name>A0A251X8K1_9GAMM</name>
<dbReference type="InterPro" id="IPR036890">
    <property type="entry name" value="HATPase_C_sf"/>
</dbReference>
<comment type="subcellular location">
    <subcellularLocation>
        <location evidence="2">Cell membrane</location>
        <topology evidence="2">Multi-pass membrane protein</topology>
    </subcellularLocation>
</comment>
<sequence>MTLKTKLTFMLIPLIILPMLLLGKIAYDALVTASKQTVLAEMNKALSQATQESRLHLKTARANTELLSHSETLENYLKTTSDQRTQNQAEAVKRLFNSYLDTYEHYLAIHLLKVDGHEMQWFSVEKIPSFYNEADIAQLFHRTQNSSEVMVLFNATETAHQLRLILVQPLLYRLSPHSEARLYGYLFLSLHPEFLNSQVNSILIDRSGYLFVMNRQGQVLYQPRSRLVDIKLSKQLPREELDLFVDNLNKFEPVLGMIQNQSAYLQGAMLFDDLYIYAILPESNVLAAGRLLRDYLFFIVSLSSLVAFLLLFMVLNRLIIQPVQHLAEASEKVGRGDLETQIETTQKDEIGALANAFNKMVIELRKAYQQIASAKDELEEKVYQRTLHLQRLNAELVIEREKAEAASRAKSEFMANISHELRTPMNGIIGMTDFLLYIIEDPKQREYLEVLQSSSDNLMNIINEILDIAHLEAGKMSLYINTFSLRDLINRQIERFYPKIEQKNLTFKAEGLNDLPQYVQGDNERISQIIENLIENAIKFTESGHIIVRAQILEQTEQAVDIQFEVIDTGIGIPESHCLHIFDKFTQVDGSSTRRHGGTGLGLAINHQLVCLMGGTMGVESQLGCGSRFWFHLKLDKVANKIAESAESSITEVSN</sequence>
<dbReference type="SMART" id="SM00304">
    <property type="entry name" value="HAMP"/>
    <property type="match status" value="1"/>
</dbReference>
<dbReference type="SUPFAM" id="SSF158472">
    <property type="entry name" value="HAMP domain-like"/>
    <property type="match status" value="1"/>
</dbReference>
<dbReference type="CDD" id="cd06225">
    <property type="entry name" value="HAMP"/>
    <property type="match status" value="1"/>
</dbReference>
<dbReference type="GO" id="GO:0005886">
    <property type="term" value="C:plasma membrane"/>
    <property type="evidence" value="ECO:0007669"/>
    <property type="project" value="UniProtKB-SubCell"/>
</dbReference>
<evidence type="ECO:0000256" key="15">
    <source>
        <dbReference type="SAM" id="Coils"/>
    </source>
</evidence>
<evidence type="ECO:0000256" key="3">
    <source>
        <dbReference type="ARBA" id="ARBA00012438"/>
    </source>
</evidence>
<dbReference type="PANTHER" id="PTHR45339:SF1">
    <property type="entry name" value="HYBRID SIGNAL TRANSDUCTION HISTIDINE KINASE J"/>
    <property type="match status" value="1"/>
</dbReference>
<dbReference type="FunFam" id="1.10.287.130:FF:000002">
    <property type="entry name" value="Two-component osmosensing histidine kinase"/>
    <property type="match status" value="1"/>
</dbReference>
<evidence type="ECO:0000256" key="11">
    <source>
        <dbReference type="ARBA" id="ARBA00022989"/>
    </source>
</evidence>
<evidence type="ECO:0000313" key="20">
    <source>
        <dbReference type="Proteomes" id="UP000194798"/>
    </source>
</evidence>
<dbReference type="Pfam" id="PF02518">
    <property type="entry name" value="HATPase_c"/>
    <property type="match status" value="1"/>
</dbReference>
<dbReference type="Pfam" id="PF00672">
    <property type="entry name" value="HAMP"/>
    <property type="match status" value="1"/>
</dbReference>
<dbReference type="PANTHER" id="PTHR45339">
    <property type="entry name" value="HYBRID SIGNAL TRANSDUCTION HISTIDINE KINASE J"/>
    <property type="match status" value="1"/>
</dbReference>
<dbReference type="PROSITE" id="PS50109">
    <property type="entry name" value="HIS_KIN"/>
    <property type="match status" value="1"/>
</dbReference>
<comment type="subunit">
    <text evidence="13">At low DSF concentrations, interacts with RpfF.</text>
</comment>
<keyword evidence="4" id="KW-1003">Cell membrane</keyword>
<dbReference type="SUPFAM" id="SSF55874">
    <property type="entry name" value="ATPase domain of HSP90 chaperone/DNA topoisomerase II/histidine kinase"/>
    <property type="match status" value="1"/>
</dbReference>
<keyword evidence="10" id="KW-0067">ATP-binding</keyword>
<keyword evidence="8" id="KW-0547">Nucleotide-binding</keyword>
<accession>A0A251X8K1</accession>
<evidence type="ECO:0000259" key="17">
    <source>
        <dbReference type="PROSITE" id="PS50109"/>
    </source>
</evidence>
<dbReference type="InterPro" id="IPR003594">
    <property type="entry name" value="HATPase_dom"/>
</dbReference>
<proteinExistence type="predicted"/>
<dbReference type="PROSITE" id="PS50885">
    <property type="entry name" value="HAMP"/>
    <property type="match status" value="1"/>
</dbReference>
<keyword evidence="12" id="KW-0902">Two-component regulatory system</keyword>
<evidence type="ECO:0000256" key="1">
    <source>
        <dbReference type="ARBA" id="ARBA00000085"/>
    </source>
</evidence>
<dbReference type="CDD" id="cd00082">
    <property type="entry name" value="HisKA"/>
    <property type="match status" value="1"/>
</dbReference>
<evidence type="ECO:0000256" key="16">
    <source>
        <dbReference type="SAM" id="Phobius"/>
    </source>
</evidence>
<dbReference type="SMART" id="SM00387">
    <property type="entry name" value="HATPase_c"/>
    <property type="match status" value="1"/>
</dbReference>
<dbReference type="PRINTS" id="PR00344">
    <property type="entry name" value="BCTRLSENSOR"/>
</dbReference>
<keyword evidence="15" id="KW-0175">Coiled coil</keyword>
<feature type="domain" description="HAMP" evidence="18">
    <location>
        <begin position="317"/>
        <end position="369"/>
    </location>
</feature>
<feature type="domain" description="Histidine kinase" evidence="17">
    <location>
        <begin position="416"/>
        <end position="637"/>
    </location>
</feature>
<evidence type="ECO:0000256" key="8">
    <source>
        <dbReference type="ARBA" id="ARBA00022741"/>
    </source>
</evidence>
<dbReference type="Pfam" id="PF00512">
    <property type="entry name" value="HisKA"/>
    <property type="match status" value="1"/>
</dbReference>
<keyword evidence="7 16" id="KW-0812">Transmembrane</keyword>
<feature type="coiled-coil region" evidence="15">
    <location>
        <begin position="361"/>
        <end position="409"/>
    </location>
</feature>
<keyword evidence="9" id="KW-0418">Kinase</keyword>
<evidence type="ECO:0000256" key="10">
    <source>
        <dbReference type="ARBA" id="ARBA00022840"/>
    </source>
</evidence>
<dbReference type="EC" id="2.7.13.3" evidence="3"/>
<dbReference type="SUPFAM" id="SSF103190">
    <property type="entry name" value="Sensory domain-like"/>
    <property type="match status" value="1"/>
</dbReference>
<dbReference type="Gene3D" id="3.30.565.10">
    <property type="entry name" value="Histidine kinase-like ATPase, C-terminal domain"/>
    <property type="match status" value="1"/>
</dbReference>
<dbReference type="Gene3D" id="6.10.340.10">
    <property type="match status" value="1"/>
</dbReference>